<accession>A0ABY7V0V8</accession>
<dbReference type="InterPro" id="IPR002347">
    <property type="entry name" value="SDR_fam"/>
</dbReference>
<dbReference type="Pfam" id="PF00106">
    <property type="entry name" value="adh_short"/>
    <property type="match status" value="1"/>
</dbReference>
<sequence>MTQASAPLPLSTRTSTALITGASSGIGESLARQLAARGANLILVARNETRLEALAAELRARCHVQVHVLPADLNRPGAAADLSREVRARGLTVDILVNNAGLGSYGEFSTQQTAEIDHMIAVNISALTGLTRAFLPDMLTRGRGRVLNVASTAAFQPGPLMAVYYATKAYVLSFSEAVAEEVAGSGVFVTALCPGPVQTGFQAVSQLHESDLLSGPARLTILSADEVARLGVQGMLRGQRVVVAGQLNRVQTLLPRLLPRAVVTRLIARVQGRRAP</sequence>
<dbReference type="Gene3D" id="3.40.50.720">
    <property type="entry name" value="NAD(P)-binding Rossmann-like Domain"/>
    <property type="match status" value="1"/>
</dbReference>
<dbReference type="InterPro" id="IPR036291">
    <property type="entry name" value="NAD(P)-bd_dom_sf"/>
</dbReference>
<proteinExistence type="inferred from homology"/>
<evidence type="ECO:0000256" key="2">
    <source>
        <dbReference type="ARBA" id="ARBA00023002"/>
    </source>
</evidence>
<evidence type="ECO:0000313" key="4">
    <source>
        <dbReference type="EMBL" id="WDA58804.1"/>
    </source>
</evidence>
<gene>
    <name evidence="4" type="ORF">M8445_00880</name>
</gene>
<dbReference type="EMBL" id="CP115165">
    <property type="protein sequence ID" value="WDA58804.1"/>
    <property type="molecule type" value="Genomic_DNA"/>
</dbReference>
<keyword evidence="2" id="KW-0560">Oxidoreductase</keyword>
<dbReference type="PRINTS" id="PR00080">
    <property type="entry name" value="SDRFAMILY"/>
</dbReference>
<keyword evidence="5" id="KW-1185">Reference proteome</keyword>
<dbReference type="RefSeq" id="WP_273989018.1">
    <property type="nucleotide sequence ID" value="NZ_BAABQT010000001.1"/>
</dbReference>
<protein>
    <submittedName>
        <fullName evidence="4">SDR family oxidoreductase</fullName>
    </submittedName>
</protein>
<dbReference type="PRINTS" id="PR00081">
    <property type="entry name" value="GDHRDH"/>
</dbReference>
<comment type="similarity">
    <text evidence="1 3">Belongs to the short-chain dehydrogenases/reductases (SDR) family.</text>
</comment>
<reference evidence="4 5" key="1">
    <citation type="submission" date="2022-12" db="EMBL/GenBank/DDBJ databases">
        <title>Genome Sequence of Deinococcus aquaticus Type Strain PB314.</title>
        <authorList>
            <person name="Albert C."/>
            <person name="Hill J."/>
            <person name="Boren L."/>
            <person name="Scholz-Ng S."/>
            <person name="Fatema N."/>
            <person name="Grosso R."/>
            <person name="Soboslay E."/>
            <person name="Tuohy J."/>
        </authorList>
    </citation>
    <scope>NUCLEOTIDE SEQUENCE [LARGE SCALE GENOMIC DNA]</scope>
    <source>
        <strain evidence="4 5">PB-314</strain>
    </source>
</reference>
<dbReference type="SUPFAM" id="SSF51735">
    <property type="entry name" value="NAD(P)-binding Rossmann-fold domains"/>
    <property type="match status" value="1"/>
</dbReference>
<dbReference type="PANTHER" id="PTHR44196:SF2">
    <property type="entry name" value="SHORT-CHAIN DEHYDROGENASE-RELATED"/>
    <property type="match status" value="1"/>
</dbReference>
<dbReference type="PIRSF" id="PIRSF000126">
    <property type="entry name" value="11-beta-HSD1"/>
    <property type="match status" value="1"/>
</dbReference>
<dbReference type="Proteomes" id="UP001217044">
    <property type="component" value="Chromosome"/>
</dbReference>
<dbReference type="PANTHER" id="PTHR44196">
    <property type="entry name" value="DEHYDROGENASE/REDUCTASE SDR FAMILY MEMBER 7B"/>
    <property type="match status" value="1"/>
</dbReference>
<evidence type="ECO:0000256" key="1">
    <source>
        <dbReference type="ARBA" id="ARBA00006484"/>
    </source>
</evidence>
<name>A0ABY7V0V8_9DEIO</name>
<evidence type="ECO:0000256" key="3">
    <source>
        <dbReference type="RuleBase" id="RU000363"/>
    </source>
</evidence>
<organism evidence="4 5">
    <name type="scientific">Deinococcus aquaticus</name>
    <dbReference type="NCBI Taxonomy" id="328692"/>
    <lineage>
        <taxon>Bacteria</taxon>
        <taxon>Thermotogati</taxon>
        <taxon>Deinococcota</taxon>
        <taxon>Deinococci</taxon>
        <taxon>Deinococcales</taxon>
        <taxon>Deinococcaceae</taxon>
        <taxon>Deinococcus</taxon>
    </lineage>
</organism>
<evidence type="ECO:0000313" key="5">
    <source>
        <dbReference type="Proteomes" id="UP001217044"/>
    </source>
</evidence>